<proteinExistence type="predicted"/>
<keyword evidence="4" id="KW-1185">Reference proteome</keyword>
<dbReference type="InterPro" id="IPR052462">
    <property type="entry name" value="SLIRP/GR-RBP-like"/>
</dbReference>
<evidence type="ECO:0000313" key="3">
    <source>
        <dbReference type="EMBL" id="PJZ29616.1"/>
    </source>
</evidence>
<dbReference type="RefSeq" id="WP_100737419.1">
    <property type="nucleotide sequence ID" value="NZ_NPDO01000004.1"/>
</dbReference>
<dbReference type="SUPFAM" id="SSF54928">
    <property type="entry name" value="RNA-binding domain, RBD"/>
    <property type="match status" value="1"/>
</dbReference>
<protein>
    <submittedName>
        <fullName evidence="3">RNA-binding protein</fullName>
    </submittedName>
</protein>
<evidence type="ECO:0000313" key="4">
    <source>
        <dbReference type="Proteomes" id="UP000231919"/>
    </source>
</evidence>
<feature type="domain" description="RRM" evidence="2">
    <location>
        <begin position="3"/>
        <end position="81"/>
    </location>
</feature>
<dbReference type="InterPro" id="IPR035979">
    <property type="entry name" value="RBD_domain_sf"/>
</dbReference>
<evidence type="ECO:0000259" key="2">
    <source>
        <dbReference type="PROSITE" id="PS50102"/>
    </source>
</evidence>
<organism evidence="3 4">
    <name type="scientific">Leptospira kmetyi</name>
    <dbReference type="NCBI Taxonomy" id="408139"/>
    <lineage>
        <taxon>Bacteria</taxon>
        <taxon>Pseudomonadati</taxon>
        <taxon>Spirochaetota</taxon>
        <taxon>Spirochaetia</taxon>
        <taxon>Leptospirales</taxon>
        <taxon>Leptospiraceae</taxon>
        <taxon>Leptospira</taxon>
    </lineage>
</organism>
<keyword evidence="1" id="KW-0694">RNA-binding</keyword>
<reference evidence="3 4" key="1">
    <citation type="submission" date="2017-07" db="EMBL/GenBank/DDBJ databases">
        <title>Leptospira spp. isolated from tropical soils.</title>
        <authorList>
            <person name="Thibeaux R."/>
            <person name="Iraola G."/>
            <person name="Ferres I."/>
            <person name="Bierque E."/>
            <person name="Girault D."/>
            <person name="Soupe-Gilbert M.-E."/>
            <person name="Picardeau M."/>
            <person name="Goarant C."/>
        </authorList>
    </citation>
    <scope>NUCLEOTIDE SEQUENCE [LARGE SCALE GENOMIC DNA]</scope>
    <source>
        <strain evidence="3 4">JW2-C-B1</strain>
    </source>
</reference>
<gene>
    <name evidence="3" type="ORF">CH378_11735</name>
</gene>
<dbReference type="PROSITE" id="PS50102">
    <property type="entry name" value="RRM"/>
    <property type="match status" value="1"/>
</dbReference>
<evidence type="ECO:0000256" key="1">
    <source>
        <dbReference type="ARBA" id="ARBA00022884"/>
    </source>
</evidence>
<dbReference type="InterPro" id="IPR000504">
    <property type="entry name" value="RRM_dom"/>
</dbReference>
<dbReference type="CDD" id="cd21608">
    <property type="entry name" value="RRM2_NsCP33_like"/>
    <property type="match status" value="1"/>
</dbReference>
<dbReference type="InterPro" id="IPR048289">
    <property type="entry name" value="RRM2_NsCP33-like"/>
</dbReference>
<dbReference type="InterPro" id="IPR012677">
    <property type="entry name" value="Nucleotide-bd_a/b_plait_sf"/>
</dbReference>
<name>A0ABX4N8D0_9LEPT</name>
<sequence length="100" mass="11234">MSSKLFVGGLSWSTTDQTLRQVFEAHGTIQEANIVVDRETGRSRGFGFVTFIDPNSAKSALSELNGKDVEGRNIVVSVAEDKSKFDRNRNSNKKNRRDQW</sequence>
<dbReference type="EMBL" id="NPDP01000019">
    <property type="protein sequence ID" value="PJZ29616.1"/>
    <property type="molecule type" value="Genomic_DNA"/>
</dbReference>
<accession>A0ABX4N8D0</accession>
<dbReference type="SMART" id="SM00360">
    <property type="entry name" value="RRM"/>
    <property type="match status" value="1"/>
</dbReference>
<comment type="caution">
    <text evidence="3">The sequence shown here is derived from an EMBL/GenBank/DDBJ whole genome shotgun (WGS) entry which is preliminary data.</text>
</comment>
<dbReference type="Gene3D" id="3.30.70.330">
    <property type="match status" value="1"/>
</dbReference>
<dbReference type="Proteomes" id="UP000231919">
    <property type="component" value="Unassembled WGS sequence"/>
</dbReference>
<dbReference type="Pfam" id="PF00076">
    <property type="entry name" value="RRM_1"/>
    <property type="match status" value="1"/>
</dbReference>
<dbReference type="PANTHER" id="PTHR48027">
    <property type="entry name" value="HETEROGENEOUS NUCLEAR RIBONUCLEOPROTEIN 87F-RELATED"/>
    <property type="match status" value="1"/>
</dbReference>